<organism evidence="1">
    <name type="scientific">Macaca fascicularis</name>
    <name type="common">Crab-eating macaque</name>
    <name type="synonym">Cynomolgus monkey</name>
    <dbReference type="NCBI Taxonomy" id="9541"/>
    <lineage>
        <taxon>Eukaryota</taxon>
        <taxon>Metazoa</taxon>
        <taxon>Chordata</taxon>
        <taxon>Craniata</taxon>
        <taxon>Vertebrata</taxon>
        <taxon>Euteleostomi</taxon>
        <taxon>Mammalia</taxon>
        <taxon>Eutheria</taxon>
        <taxon>Euarchontoglires</taxon>
        <taxon>Primates</taxon>
        <taxon>Haplorrhini</taxon>
        <taxon>Catarrhini</taxon>
        <taxon>Cercopithecidae</taxon>
        <taxon>Cercopithecinae</taxon>
        <taxon>Macaca</taxon>
    </lineage>
</organism>
<accession>I7GMB7</accession>
<dbReference type="EMBL" id="AB172040">
    <property type="protein sequence ID" value="BAE89102.1"/>
    <property type="molecule type" value="mRNA"/>
</dbReference>
<evidence type="ECO:0000313" key="1">
    <source>
        <dbReference type="EMBL" id="BAE89102.1"/>
    </source>
</evidence>
<name>I7GMB7_MACFA</name>
<sequence>MAQCSLEVLDDRMRLHLSKKKKKLCPQNCPVQIIYRIPVAGHGGSCL</sequence>
<dbReference type="AlphaFoldDB" id="I7GMB7"/>
<reference evidence="1" key="1">
    <citation type="journal article" date="2007" name="PLoS Biol.">
        <title>Rate of evolution in brain-expressed genes in humans and other primates.</title>
        <authorList>
            <person name="Wang H.-Y."/>
            <person name="Chien H.-C."/>
            <person name="Osada N."/>
            <person name="Hashimoto K."/>
            <person name="Sugano S."/>
            <person name="Gojobori T."/>
            <person name="Chou C.-K."/>
            <person name="Tsai S.-F."/>
            <person name="Wu C.-I."/>
            <person name="Shen C.-K.J."/>
        </authorList>
    </citation>
    <scope>NUCLEOTIDE SEQUENCE</scope>
</reference>
<protein>
    <submittedName>
        <fullName evidence="1">Macaca fascicularis brain cDNA clone: QflA-16433, similar to human chromosome 14 open reading frame 10 (C14orf10), mRNA, RefSeq: NM_017917.2</fullName>
    </submittedName>
</protein>
<proteinExistence type="evidence at transcript level"/>